<gene>
    <name evidence="2" type="ORF">QBC42DRAFT_263033</name>
</gene>
<evidence type="ECO:0000256" key="1">
    <source>
        <dbReference type="SAM" id="MobiDB-lite"/>
    </source>
</evidence>
<feature type="compositionally biased region" description="Polar residues" evidence="1">
    <location>
        <begin position="15"/>
        <end position="25"/>
    </location>
</feature>
<sequence>MGIADRIKQRLNRRPSVNQLVTPDPTSKDGIYAGGPKLGAIPESDGGAGSYYHPSSPSSPLPNPQQRPILGNINSSSSSSSNNNNSSNAFGNFINYPHSRESLSPLTASSSSTKTYETQDTRYSFGSSGSIPGNNLNANNNNNKSPNGFPPAPQFNGNGNGYANAHFPKPDPHLSGHSTTGGDYSDPKASNAEVQRCIRLLRQLFELRIKIWGMRRAHWSTQGRRTEAKRQARDLYGDISQIVSEWNSMPRSTWTVEEYQLIFAIGNELQNLAPFWDERVEVDSLG</sequence>
<comment type="caution">
    <text evidence="2">The sequence shown here is derived from an EMBL/GenBank/DDBJ whole genome shotgun (WGS) entry which is preliminary data.</text>
</comment>
<reference evidence="2" key="1">
    <citation type="journal article" date="2023" name="Mol. Phylogenet. Evol.">
        <title>Genome-scale phylogeny and comparative genomics of the fungal order Sordariales.</title>
        <authorList>
            <person name="Hensen N."/>
            <person name="Bonometti L."/>
            <person name="Westerberg I."/>
            <person name="Brannstrom I.O."/>
            <person name="Guillou S."/>
            <person name="Cros-Aarteil S."/>
            <person name="Calhoun S."/>
            <person name="Haridas S."/>
            <person name="Kuo A."/>
            <person name="Mondo S."/>
            <person name="Pangilinan J."/>
            <person name="Riley R."/>
            <person name="LaButti K."/>
            <person name="Andreopoulos B."/>
            <person name="Lipzen A."/>
            <person name="Chen C."/>
            <person name="Yan M."/>
            <person name="Daum C."/>
            <person name="Ng V."/>
            <person name="Clum A."/>
            <person name="Steindorff A."/>
            <person name="Ohm R.A."/>
            <person name="Martin F."/>
            <person name="Silar P."/>
            <person name="Natvig D.O."/>
            <person name="Lalanne C."/>
            <person name="Gautier V."/>
            <person name="Ament-Velasquez S.L."/>
            <person name="Kruys A."/>
            <person name="Hutchinson M.I."/>
            <person name="Powell A.J."/>
            <person name="Barry K."/>
            <person name="Miller A.N."/>
            <person name="Grigoriev I.V."/>
            <person name="Debuchy R."/>
            <person name="Gladieux P."/>
            <person name="Hiltunen Thoren M."/>
            <person name="Johannesson H."/>
        </authorList>
    </citation>
    <scope>NUCLEOTIDE SEQUENCE</scope>
    <source>
        <strain evidence="2">PSN324</strain>
    </source>
</reference>
<feature type="compositionally biased region" description="Low complexity" evidence="1">
    <location>
        <begin position="74"/>
        <end position="86"/>
    </location>
</feature>
<feature type="region of interest" description="Disordered" evidence="1">
    <location>
        <begin position="1"/>
        <end position="86"/>
    </location>
</feature>
<dbReference type="AlphaFoldDB" id="A0AAV9HVD6"/>
<evidence type="ECO:0000313" key="2">
    <source>
        <dbReference type="EMBL" id="KAK4464667.1"/>
    </source>
</evidence>
<proteinExistence type="predicted"/>
<evidence type="ECO:0000313" key="3">
    <source>
        <dbReference type="Proteomes" id="UP001321749"/>
    </source>
</evidence>
<feature type="compositionally biased region" description="Polar residues" evidence="1">
    <location>
        <begin position="114"/>
        <end position="133"/>
    </location>
</feature>
<dbReference type="EMBL" id="MU864946">
    <property type="protein sequence ID" value="KAK4464667.1"/>
    <property type="molecule type" value="Genomic_DNA"/>
</dbReference>
<reference evidence="2" key="2">
    <citation type="submission" date="2023-06" db="EMBL/GenBank/DDBJ databases">
        <authorList>
            <consortium name="Lawrence Berkeley National Laboratory"/>
            <person name="Mondo S.J."/>
            <person name="Hensen N."/>
            <person name="Bonometti L."/>
            <person name="Westerberg I."/>
            <person name="Brannstrom I.O."/>
            <person name="Guillou S."/>
            <person name="Cros-Aarteil S."/>
            <person name="Calhoun S."/>
            <person name="Haridas S."/>
            <person name="Kuo A."/>
            <person name="Pangilinan J."/>
            <person name="Riley R."/>
            <person name="Labutti K."/>
            <person name="Andreopoulos B."/>
            <person name="Lipzen A."/>
            <person name="Chen C."/>
            <person name="Yanf M."/>
            <person name="Daum C."/>
            <person name="Ng V."/>
            <person name="Clum A."/>
            <person name="Steindorff A."/>
            <person name="Ohm R."/>
            <person name="Martin F."/>
            <person name="Silar P."/>
            <person name="Natvig D."/>
            <person name="Lalanne C."/>
            <person name="Gautier V."/>
            <person name="Ament-Velasquez S.L."/>
            <person name="Kruys A."/>
            <person name="Hutchinson M.I."/>
            <person name="Powell A.J."/>
            <person name="Barry K."/>
            <person name="Miller A.N."/>
            <person name="Grigoriev I.V."/>
            <person name="Debuchy R."/>
            <person name="Gladieux P."/>
            <person name="Thoren M.H."/>
            <person name="Johannesson H."/>
        </authorList>
    </citation>
    <scope>NUCLEOTIDE SEQUENCE</scope>
    <source>
        <strain evidence="2">PSN324</strain>
    </source>
</reference>
<feature type="compositionally biased region" description="Low complexity" evidence="1">
    <location>
        <begin position="102"/>
        <end position="113"/>
    </location>
</feature>
<name>A0AAV9HVD6_9PEZI</name>
<keyword evidence="3" id="KW-1185">Reference proteome</keyword>
<feature type="region of interest" description="Disordered" evidence="1">
    <location>
        <begin position="102"/>
        <end position="189"/>
    </location>
</feature>
<accession>A0AAV9HVD6</accession>
<dbReference type="Proteomes" id="UP001321749">
    <property type="component" value="Unassembled WGS sequence"/>
</dbReference>
<protein>
    <submittedName>
        <fullName evidence="2">Uncharacterized protein</fullName>
    </submittedName>
</protein>
<organism evidence="2 3">
    <name type="scientific">Cladorrhinum samala</name>
    <dbReference type="NCBI Taxonomy" id="585594"/>
    <lineage>
        <taxon>Eukaryota</taxon>
        <taxon>Fungi</taxon>
        <taxon>Dikarya</taxon>
        <taxon>Ascomycota</taxon>
        <taxon>Pezizomycotina</taxon>
        <taxon>Sordariomycetes</taxon>
        <taxon>Sordariomycetidae</taxon>
        <taxon>Sordariales</taxon>
        <taxon>Podosporaceae</taxon>
        <taxon>Cladorrhinum</taxon>
    </lineage>
</organism>
<feature type="compositionally biased region" description="Low complexity" evidence="1">
    <location>
        <begin position="134"/>
        <end position="143"/>
    </location>
</feature>